<dbReference type="PANTHER" id="PTHR47478">
    <property type="match status" value="1"/>
</dbReference>
<dbReference type="NCBIfam" id="TIGR02254">
    <property type="entry name" value="YjjG_YfnB"/>
    <property type="match status" value="1"/>
</dbReference>
<dbReference type="InterPro" id="IPR006439">
    <property type="entry name" value="HAD-SF_hydro_IA"/>
</dbReference>
<dbReference type="Gene3D" id="3.40.50.1000">
    <property type="entry name" value="HAD superfamily/HAD-like"/>
    <property type="match status" value="1"/>
</dbReference>
<dbReference type="SFLD" id="SFLDG01129">
    <property type="entry name" value="C1.5:_HAD__Beta-PGM__Phosphata"/>
    <property type="match status" value="1"/>
</dbReference>
<dbReference type="RefSeq" id="WP_262574291.1">
    <property type="nucleotide sequence ID" value="NZ_JAOQKJ010000005.1"/>
</dbReference>
<dbReference type="Pfam" id="PF00702">
    <property type="entry name" value="Hydrolase"/>
    <property type="match status" value="1"/>
</dbReference>
<dbReference type="NCBIfam" id="TIGR01549">
    <property type="entry name" value="HAD-SF-IA-v1"/>
    <property type="match status" value="1"/>
</dbReference>
<accession>A0ABT2T1Y8</accession>
<dbReference type="PANTHER" id="PTHR47478:SF1">
    <property type="entry name" value="PYRIMIDINE 5'-NUCLEOTIDASE YJJG"/>
    <property type="match status" value="1"/>
</dbReference>
<evidence type="ECO:0000313" key="2">
    <source>
        <dbReference type="Proteomes" id="UP001652432"/>
    </source>
</evidence>
<comment type="caution">
    <text evidence="1">The sequence shown here is derived from an EMBL/GenBank/DDBJ whole genome shotgun (WGS) entry which is preliminary data.</text>
</comment>
<dbReference type="InterPro" id="IPR052550">
    <property type="entry name" value="Pyrimidine_5'-ntase_YjjG"/>
</dbReference>
<dbReference type="InterPro" id="IPR036412">
    <property type="entry name" value="HAD-like_sf"/>
</dbReference>
<gene>
    <name evidence="1" type="ORF">OCV77_07150</name>
</gene>
<dbReference type="Gene3D" id="1.10.150.240">
    <property type="entry name" value="Putative phosphatase, domain 2"/>
    <property type="match status" value="1"/>
</dbReference>
<dbReference type="InterPro" id="IPR011951">
    <property type="entry name" value="HAD-SF_hydro_IA_YjjG/PynA"/>
</dbReference>
<dbReference type="SFLD" id="SFLDS00003">
    <property type="entry name" value="Haloacid_Dehalogenase"/>
    <property type="match status" value="1"/>
</dbReference>
<dbReference type="Proteomes" id="UP001652432">
    <property type="component" value="Unassembled WGS sequence"/>
</dbReference>
<protein>
    <submittedName>
        <fullName evidence="1">YjjG family noncanonical pyrimidine nucleotidase</fullName>
    </submittedName>
</protein>
<sequence>MLRKLLFDLDNTLLDFDKAERLALTKALSALSLEPTDYMLDRYNKINLAQWKLLEKGELDREAVKKRRFLLLFEEFGIDREAEEAARLYEGFLGEGHYFMDYAEELLQKLSGEYQIYIMTNGTAHVQKGRIASAGIRDYVEDVFISEEIGVNKPSKEYFDRCFERIPDFDRNEAVVIGDSLTSDILGGINAGVRTIWFHKEGEENGTGIIPDYEITDLRELPDLLKKL</sequence>
<keyword evidence="2" id="KW-1185">Reference proteome</keyword>
<dbReference type="InterPro" id="IPR023214">
    <property type="entry name" value="HAD_sf"/>
</dbReference>
<reference evidence="1 2" key="1">
    <citation type="journal article" date="2021" name="ISME Commun">
        <title>Automated analysis of genomic sequences facilitates high-throughput and comprehensive description of bacteria.</title>
        <authorList>
            <person name="Hitch T.C.A."/>
        </authorList>
    </citation>
    <scope>NUCLEOTIDE SEQUENCE [LARGE SCALE GENOMIC DNA]</scope>
    <source>
        <strain evidence="1 2">Sanger_18</strain>
    </source>
</reference>
<name>A0ABT2T1Y8_9FIRM</name>
<proteinExistence type="predicted"/>
<dbReference type="InterPro" id="IPR023198">
    <property type="entry name" value="PGP-like_dom2"/>
</dbReference>
<dbReference type="SUPFAM" id="SSF56784">
    <property type="entry name" value="HAD-like"/>
    <property type="match status" value="1"/>
</dbReference>
<organism evidence="1 2">
    <name type="scientific">Suilimivivens aceti</name>
    <dbReference type="NCBI Taxonomy" id="2981774"/>
    <lineage>
        <taxon>Bacteria</taxon>
        <taxon>Bacillati</taxon>
        <taxon>Bacillota</taxon>
        <taxon>Clostridia</taxon>
        <taxon>Lachnospirales</taxon>
        <taxon>Lachnospiraceae</taxon>
        <taxon>Suilimivivens</taxon>
    </lineage>
</organism>
<dbReference type="EMBL" id="JAOQKJ010000005">
    <property type="protein sequence ID" value="MCU6744272.1"/>
    <property type="molecule type" value="Genomic_DNA"/>
</dbReference>
<evidence type="ECO:0000313" key="1">
    <source>
        <dbReference type="EMBL" id="MCU6744272.1"/>
    </source>
</evidence>